<accession>A0A382NQS7</accession>
<dbReference type="Gene3D" id="1.25.40.20">
    <property type="entry name" value="Ankyrin repeat-containing domain"/>
    <property type="match status" value="1"/>
</dbReference>
<dbReference type="EMBL" id="UINC01101701">
    <property type="protein sequence ID" value="SVC62717.1"/>
    <property type="molecule type" value="Genomic_DNA"/>
</dbReference>
<reference evidence="1" key="1">
    <citation type="submission" date="2018-05" db="EMBL/GenBank/DDBJ databases">
        <authorList>
            <person name="Lanie J.A."/>
            <person name="Ng W.-L."/>
            <person name="Kazmierczak K.M."/>
            <person name="Andrzejewski T.M."/>
            <person name="Davidsen T.M."/>
            <person name="Wayne K.J."/>
            <person name="Tettelin H."/>
            <person name="Glass J.I."/>
            <person name="Rusch D."/>
            <person name="Podicherti R."/>
            <person name="Tsui H.-C.T."/>
            <person name="Winkler M.E."/>
        </authorList>
    </citation>
    <scope>NUCLEOTIDE SEQUENCE</scope>
</reference>
<dbReference type="SUPFAM" id="SSF48403">
    <property type="entry name" value="Ankyrin repeat"/>
    <property type="match status" value="1"/>
</dbReference>
<proteinExistence type="predicted"/>
<organism evidence="1">
    <name type="scientific">marine metagenome</name>
    <dbReference type="NCBI Taxonomy" id="408172"/>
    <lineage>
        <taxon>unclassified sequences</taxon>
        <taxon>metagenomes</taxon>
        <taxon>ecological metagenomes</taxon>
    </lineage>
</organism>
<evidence type="ECO:0000313" key="1">
    <source>
        <dbReference type="EMBL" id="SVC62717.1"/>
    </source>
</evidence>
<name>A0A382NQS7_9ZZZZ</name>
<sequence length="71" mass="7312">MALPLLAPLLVSSTIATRAFAVDLIEAARNQDSEAVQSLLADGSNPNAQQADGATALHWAVYGENSDMAAS</sequence>
<dbReference type="InterPro" id="IPR036770">
    <property type="entry name" value="Ankyrin_rpt-contain_sf"/>
</dbReference>
<protein>
    <submittedName>
        <fullName evidence="1">Uncharacterized protein</fullName>
    </submittedName>
</protein>
<gene>
    <name evidence="1" type="ORF">METZ01_LOCUS315571</name>
</gene>
<dbReference type="InterPro" id="IPR002110">
    <property type="entry name" value="Ankyrin_rpt"/>
</dbReference>
<dbReference type="Pfam" id="PF13637">
    <property type="entry name" value="Ank_4"/>
    <property type="match status" value="1"/>
</dbReference>
<dbReference type="AlphaFoldDB" id="A0A382NQS7"/>
<feature type="non-terminal residue" evidence="1">
    <location>
        <position position="71"/>
    </location>
</feature>